<dbReference type="Proteomes" id="UP000198775">
    <property type="component" value="Unassembled WGS sequence"/>
</dbReference>
<keyword evidence="2" id="KW-1185">Reference proteome</keyword>
<dbReference type="AlphaFoldDB" id="A0A1H8F4M4"/>
<dbReference type="OrthoDB" id="51304at2157"/>
<organism evidence="1 2">
    <name type="scientific">Halorientalis persicus</name>
    <dbReference type="NCBI Taxonomy" id="1367881"/>
    <lineage>
        <taxon>Archaea</taxon>
        <taxon>Methanobacteriati</taxon>
        <taxon>Methanobacteriota</taxon>
        <taxon>Stenosarchaea group</taxon>
        <taxon>Halobacteria</taxon>
        <taxon>Halobacteriales</taxon>
        <taxon>Haloarculaceae</taxon>
        <taxon>Halorientalis</taxon>
    </lineage>
</organism>
<sequence length="251" mass="28673">MSTQQEGTPADELTYYELDEYFPTTAWLETYAERLCASEALDREMDGWGTDWNGDFVFEIRNLPIFENAVNDLPEELWRNLGDAIRQLPDSTLEAVMQTAPEEIQENVDKRTGTLQERASAELLETPLNESPEKVWPGLRNIMPEVLDALVDELDDHVTDEGHVFAWLNMVDGDCRETATMQSVDEREHRVRLTGEYEDWKRLLSGELGLLDAVMGGTLNVTADMKNTLQYMDAQLVMVEVAAETDKRFLF</sequence>
<proteinExistence type="predicted"/>
<accession>A0A1H8F4M4</accession>
<dbReference type="EMBL" id="FOCX01000002">
    <property type="protein sequence ID" value="SEN26576.1"/>
    <property type="molecule type" value="Genomic_DNA"/>
</dbReference>
<evidence type="ECO:0008006" key="3">
    <source>
        <dbReference type="Google" id="ProtNLM"/>
    </source>
</evidence>
<protein>
    <recommendedName>
        <fullName evidence="3">Sterol carrier protein</fullName>
    </recommendedName>
</protein>
<dbReference type="SUPFAM" id="SSF55718">
    <property type="entry name" value="SCP-like"/>
    <property type="match status" value="1"/>
</dbReference>
<dbReference type="Gene3D" id="3.30.1050.10">
    <property type="entry name" value="SCP2 sterol-binding domain"/>
    <property type="match status" value="1"/>
</dbReference>
<evidence type="ECO:0000313" key="1">
    <source>
        <dbReference type="EMBL" id="SEN26576.1"/>
    </source>
</evidence>
<dbReference type="InterPro" id="IPR036527">
    <property type="entry name" value="SCP2_sterol-bd_dom_sf"/>
</dbReference>
<gene>
    <name evidence="1" type="ORF">SAMN05216388_1002191</name>
</gene>
<reference evidence="2" key="1">
    <citation type="submission" date="2016-10" db="EMBL/GenBank/DDBJ databases">
        <authorList>
            <person name="Varghese N."/>
            <person name="Submissions S."/>
        </authorList>
    </citation>
    <scope>NUCLEOTIDE SEQUENCE [LARGE SCALE GENOMIC DNA]</scope>
    <source>
        <strain evidence="2">IBRC-M 10043</strain>
    </source>
</reference>
<evidence type="ECO:0000313" key="2">
    <source>
        <dbReference type="Proteomes" id="UP000198775"/>
    </source>
</evidence>
<dbReference type="RefSeq" id="WP_092657486.1">
    <property type="nucleotide sequence ID" value="NZ_FOCX01000002.1"/>
</dbReference>
<name>A0A1H8F4M4_9EURY</name>